<dbReference type="SMART" id="SM00343">
    <property type="entry name" value="ZnF_C2HC"/>
    <property type="match status" value="1"/>
</dbReference>
<dbReference type="InterPro" id="IPR005135">
    <property type="entry name" value="Endo/exonuclease/phosphatase"/>
</dbReference>
<dbReference type="GO" id="GO:0003676">
    <property type="term" value="F:nucleic acid binding"/>
    <property type="evidence" value="ECO:0007669"/>
    <property type="project" value="InterPro"/>
</dbReference>
<feature type="region of interest" description="Disordered" evidence="2">
    <location>
        <begin position="721"/>
        <end position="768"/>
    </location>
</feature>
<protein>
    <recommendedName>
        <fullName evidence="3">CCHC-type domain-containing protein</fullName>
    </recommendedName>
</protein>
<evidence type="ECO:0000313" key="4">
    <source>
        <dbReference type="EMBL" id="KAH0809812.1"/>
    </source>
</evidence>
<keyword evidence="1" id="KW-0862">Zinc</keyword>
<reference evidence="4" key="2">
    <citation type="submission" date="2021-08" db="EMBL/GenBank/DDBJ databases">
        <authorList>
            <person name="Eriksson T."/>
        </authorList>
    </citation>
    <scope>NUCLEOTIDE SEQUENCE</scope>
    <source>
        <strain evidence="4">Stoneville</strain>
        <tissue evidence="4">Whole head</tissue>
    </source>
</reference>
<keyword evidence="1" id="KW-0863">Zinc-finger</keyword>
<evidence type="ECO:0000256" key="1">
    <source>
        <dbReference type="PROSITE-ProRule" id="PRU00047"/>
    </source>
</evidence>
<dbReference type="SUPFAM" id="SSF56219">
    <property type="entry name" value="DNase I-like"/>
    <property type="match status" value="1"/>
</dbReference>
<dbReference type="GO" id="GO:0008270">
    <property type="term" value="F:zinc ion binding"/>
    <property type="evidence" value="ECO:0007669"/>
    <property type="project" value="UniProtKB-KW"/>
</dbReference>
<feature type="domain" description="CCHC-type" evidence="3">
    <location>
        <begin position="706"/>
        <end position="722"/>
    </location>
</feature>
<organism evidence="4 5">
    <name type="scientific">Tenebrio molitor</name>
    <name type="common">Yellow mealworm beetle</name>
    <dbReference type="NCBI Taxonomy" id="7067"/>
    <lineage>
        <taxon>Eukaryota</taxon>
        <taxon>Metazoa</taxon>
        <taxon>Ecdysozoa</taxon>
        <taxon>Arthropoda</taxon>
        <taxon>Hexapoda</taxon>
        <taxon>Insecta</taxon>
        <taxon>Pterygota</taxon>
        <taxon>Neoptera</taxon>
        <taxon>Endopterygota</taxon>
        <taxon>Coleoptera</taxon>
        <taxon>Polyphaga</taxon>
        <taxon>Cucujiformia</taxon>
        <taxon>Tenebrionidae</taxon>
        <taxon>Tenebrio</taxon>
    </lineage>
</organism>
<dbReference type="Proteomes" id="UP000719412">
    <property type="component" value="Unassembled WGS sequence"/>
</dbReference>
<evidence type="ECO:0000256" key="2">
    <source>
        <dbReference type="SAM" id="MobiDB-lite"/>
    </source>
</evidence>
<dbReference type="Pfam" id="PF14529">
    <property type="entry name" value="Exo_endo_phos_2"/>
    <property type="match status" value="1"/>
</dbReference>
<keyword evidence="5" id="KW-1185">Reference proteome</keyword>
<feature type="compositionally biased region" description="Polar residues" evidence="2">
    <location>
        <begin position="849"/>
        <end position="868"/>
    </location>
</feature>
<evidence type="ECO:0000313" key="5">
    <source>
        <dbReference type="Proteomes" id="UP000719412"/>
    </source>
</evidence>
<keyword evidence="1" id="KW-0479">Metal-binding</keyword>
<proteinExistence type="predicted"/>
<dbReference type="GO" id="GO:0003824">
    <property type="term" value="F:catalytic activity"/>
    <property type="evidence" value="ECO:0007669"/>
    <property type="project" value="InterPro"/>
</dbReference>
<dbReference type="Gene3D" id="3.60.10.10">
    <property type="entry name" value="Endonuclease/exonuclease/phosphatase"/>
    <property type="match status" value="1"/>
</dbReference>
<feature type="compositionally biased region" description="Basic residues" evidence="2">
    <location>
        <begin position="832"/>
        <end position="844"/>
    </location>
</feature>
<evidence type="ECO:0000259" key="3">
    <source>
        <dbReference type="PROSITE" id="PS50158"/>
    </source>
</evidence>
<name>A0A8J6L7P6_TENMO</name>
<accession>A0A8J6L7P6</accession>
<feature type="compositionally biased region" description="Basic and acidic residues" evidence="2">
    <location>
        <begin position="742"/>
        <end position="751"/>
    </location>
</feature>
<dbReference type="InterPro" id="IPR001878">
    <property type="entry name" value="Znf_CCHC"/>
</dbReference>
<comment type="caution">
    <text evidence="4">The sequence shown here is derived from an EMBL/GenBank/DDBJ whole genome shotgun (WGS) entry which is preliminary data.</text>
</comment>
<reference evidence="4" key="1">
    <citation type="journal article" date="2020" name="J Insects Food Feed">
        <title>The yellow mealworm (Tenebrio molitor) genome: a resource for the emerging insects as food and feed industry.</title>
        <authorList>
            <person name="Eriksson T."/>
            <person name="Andere A."/>
            <person name="Kelstrup H."/>
            <person name="Emery V."/>
            <person name="Picard C."/>
        </authorList>
    </citation>
    <scope>NUCLEOTIDE SEQUENCE</scope>
    <source>
        <strain evidence="4">Stoneville</strain>
        <tissue evidence="4">Whole head</tissue>
    </source>
</reference>
<sequence length="1038" mass="116755">MEATKNGIKILGFSSDGDTMLLKAMRISSKLFSYLVLFTSDGPITSNLLDLSRVADSVSDSDLLFHLHLDAASLQFDQPTFLVGRHHHAEHHHMKADHHLRLVEFSKLKIRCAREESNFELRIVGLVRPGSLPGRLLSVIVITTTAHKQLQLSTFQCKHKLSKIKGSSTLRTIRAWMAMNDLRIAEDKPKAVLLKTHKRAKSVFFEVGEFCIYPSPAVNYLGVNISQRISFKEHVKSVVNKARKTLSAIIMLLPNVRGPATNKRKVLYMSVQSLLTYVASIWSEALEIRTYKEMITTTQRIMALRVCCGYRTISNEAVMVITSVIPLHLLIEERKLLFSHAGTDSHDQVAGRERTLERWQTEWTSSVKGSWTRRLIADVRPWFGRKVKGQIGYHLTQCLSGHGCFMEYLMRIGKQRTQVEADIETSITPENMIEEMISSGKSWDRIKIFDESVMKKKLEDETRQGKFAGKALEVYIEEMGSLAPTTMVRSPTQGNVVSWGLYANVFSPPPEKKRLEWAQKGGEATLEVCEGPKKDQINAGKTTEEWKTVKPRKERGKQITIEIKPATSEGSTYAKVLKEMKQRMDVEEIGEKKYGAIQNFKETTGRTLKDMATTYEYEVGRSRKTIVIRNIGPVADSCVVRAAIAVALGISGDAVQMHTLRLNKENETQVATASLIQKDADSLLPKKIIRIGWTRCPVYEIVVPVRCYKCHKYGHRAKECTSDEGASVETKHSARSARRKGTQQERWHVKDTATSSGKRGRHLKQSSAAQNLETSWVAQDVGTAVIQTKRAAGWTGETYVACAAKKGRDTYPGGKTARRRDRASNRVGSWRKASRAAPSRRRGRDRQPTRNQPTVTRPTANTAQTTKGQNGGEKEHDHAQNYAKPNVNLTEKEQWQTSRAQDAAIKVTNKNVKVTNAGDGTGFAWIEIGGEMVVYCCYCSPNVDEREFRRILHSIQMILRGQTSRRFIVAGDLNAKSGMWGSPTDDRRGEILVEWLAGQDLHVLNTGSAPSRQRKNALATFIRYQMLPALFIPFMQII</sequence>
<dbReference type="InterPro" id="IPR036691">
    <property type="entry name" value="Endo/exonu/phosph_ase_sf"/>
</dbReference>
<dbReference type="AlphaFoldDB" id="A0A8J6L7P6"/>
<feature type="region of interest" description="Disordered" evidence="2">
    <location>
        <begin position="807"/>
        <end position="894"/>
    </location>
</feature>
<dbReference type="EMBL" id="JABDTM020027896">
    <property type="protein sequence ID" value="KAH0809812.1"/>
    <property type="molecule type" value="Genomic_DNA"/>
</dbReference>
<dbReference type="PROSITE" id="PS50158">
    <property type="entry name" value="ZF_CCHC"/>
    <property type="match status" value="1"/>
</dbReference>
<gene>
    <name evidence="4" type="ORF">GEV33_012979</name>
</gene>